<evidence type="ECO:0000256" key="9">
    <source>
        <dbReference type="ARBA" id="ARBA00023136"/>
    </source>
</evidence>
<proteinExistence type="inferred from homology"/>
<dbReference type="PANTHER" id="PTHR15440:SF0">
    <property type="entry name" value="PROTEIN XRP2"/>
    <property type="match status" value="1"/>
</dbReference>
<organism evidence="13 14">
    <name type="scientific">Macrostomum lignano</name>
    <dbReference type="NCBI Taxonomy" id="282301"/>
    <lineage>
        <taxon>Eukaryota</taxon>
        <taxon>Metazoa</taxon>
        <taxon>Spiralia</taxon>
        <taxon>Lophotrochozoa</taxon>
        <taxon>Platyhelminthes</taxon>
        <taxon>Rhabditophora</taxon>
        <taxon>Macrostomorpha</taxon>
        <taxon>Macrostomida</taxon>
        <taxon>Macrostomidae</taxon>
        <taxon>Macrostomum</taxon>
    </lineage>
</organism>
<dbReference type="InterPro" id="IPR036223">
    <property type="entry name" value="CAP_C_sf"/>
</dbReference>
<name>A0A1I8HUD9_9PLAT</name>
<dbReference type="AlphaFoldDB" id="A0A1I8HUD9"/>
<keyword evidence="6" id="KW-0519">Myristate</keyword>
<evidence type="ECO:0000256" key="4">
    <source>
        <dbReference type="ARBA" id="ARBA00022468"/>
    </source>
</evidence>
<dbReference type="STRING" id="282301.A0A1I8HUD9"/>
<keyword evidence="13" id="KW-1185">Reference proteome</keyword>
<dbReference type="FunFam" id="2.160.20.70:FF:000004">
    <property type="entry name" value="Protein XRP2"/>
    <property type="match status" value="1"/>
</dbReference>
<evidence type="ECO:0000256" key="5">
    <source>
        <dbReference type="ARBA" id="ARBA00022475"/>
    </source>
</evidence>
<evidence type="ECO:0000256" key="11">
    <source>
        <dbReference type="ARBA" id="ARBA00023288"/>
    </source>
</evidence>
<evidence type="ECO:0000256" key="1">
    <source>
        <dbReference type="ARBA" id="ARBA00004342"/>
    </source>
</evidence>
<evidence type="ECO:0000256" key="12">
    <source>
        <dbReference type="PIRNR" id="PIRNR037947"/>
    </source>
</evidence>
<keyword evidence="10" id="KW-0564">Palmitate</keyword>
<dbReference type="InterPro" id="IPR006599">
    <property type="entry name" value="CARP_motif"/>
</dbReference>
<evidence type="ECO:0000256" key="3">
    <source>
        <dbReference type="ARBA" id="ARBA00015771"/>
    </source>
</evidence>
<dbReference type="SMART" id="SM00673">
    <property type="entry name" value="CARP"/>
    <property type="match status" value="2"/>
</dbReference>
<dbReference type="InterPro" id="IPR017901">
    <property type="entry name" value="C-CAP_CF_C-like"/>
</dbReference>
<evidence type="ECO:0000256" key="8">
    <source>
        <dbReference type="ARBA" id="ARBA00023134"/>
    </source>
</evidence>
<sequence length="352" mass="39347">MGCMWCKLNDSTTGQGTESTRKNESAPKFSWEQGPQVDPKDFTIENIDGEVAGRLPGTINGQQFIIANCKNSSVYLFDHINTITVDDCENCVFFIGPVQTSIFIRDCKDCKFLVACQQFRTRDCQRLDCFLSCVSLPIIEASSKMRFGPFCFYYPELLGQFENSSLSPFNCHWSEIHDFTPVTGESNFTLVPDGTPIRDFFPLDVPESHQLHSFISQKVSTKPEYSVVPQTFGSRPAGLTDEKCLALVFSGWENAVALIAKAATKPDLRLVRTWQLQLTVENGRRLLQTMHYDAQLAKGPVICLEFNGPQVVPLLQSLTQGNEDFYVSSDSGVADRQLDILGGIVDMQMNSQ</sequence>
<keyword evidence="5" id="KW-1003">Cell membrane</keyword>
<dbReference type="InterPro" id="IPR036850">
    <property type="entry name" value="NDK-like_dom_sf"/>
</dbReference>
<comment type="function">
    <text evidence="12">Acts as a GTPase-activating protein (GAP) for tubulin in concert with tubulin-specific chaperone C, but does not enhance tubulin heterodimerization.</text>
</comment>
<keyword evidence="4 12" id="KW-0343">GTPase activation</keyword>
<dbReference type="Gene3D" id="2.160.20.70">
    <property type="match status" value="1"/>
</dbReference>
<dbReference type="OrthoDB" id="194775at2759"/>
<dbReference type="PROSITE" id="PS51329">
    <property type="entry name" value="C_CAP_COFACTOR_C"/>
    <property type="match status" value="1"/>
</dbReference>
<keyword evidence="9" id="KW-0472">Membrane</keyword>
<dbReference type="InterPro" id="IPR016098">
    <property type="entry name" value="CAP/MinC_C"/>
</dbReference>
<dbReference type="InterPro" id="IPR039093">
    <property type="entry name" value="XRP2"/>
</dbReference>
<dbReference type="GO" id="GO:0005929">
    <property type="term" value="C:cilium"/>
    <property type="evidence" value="ECO:0007669"/>
    <property type="project" value="TreeGrafter"/>
</dbReference>
<comment type="subcellular location">
    <subcellularLocation>
        <location evidence="1">Cell membrane</location>
        <topology evidence="1">Lipid-anchor</topology>
        <orientation evidence="1">Cytoplasmic side</orientation>
    </subcellularLocation>
</comment>
<evidence type="ECO:0000256" key="7">
    <source>
        <dbReference type="ARBA" id="ARBA00022741"/>
    </source>
</evidence>
<dbReference type="SUPFAM" id="SSF69340">
    <property type="entry name" value="C-terminal domain of adenylylcyclase associated protein"/>
    <property type="match status" value="1"/>
</dbReference>
<dbReference type="Proteomes" id="UP000095280">
    <property type="component" value="Unplaced"/>
</dbReference>
<evidence type="ECO:0000313" key="13">
    <source>
        <dbReference type="Proteomes" id="UP000095280"/>
    </source>
</evidence>
<keyword evidence="11" id="KW-0449">Lipoprotein</keyword>
<dbReference type="Gene3D" id="3.30.70.141">
    <property type="entry name" value="Nucleoside diphosphate kinase-like domain"/>
    <property type="match status" value="1"/>
</dbReference>
<dbReference type="GO" id="GO:0006892">
    <property type="term" value="P:post-Golgi vesicle-mediated transport"/>
    <property type="evidence" value="ECO:0007669"/>
    <property type="project" value="TreeGrafter"/>
</dbReference>
<accession>A0A1I8HUD9</accession>
<dbReference type="InterPro" id="IPR012945">
    <property type="entry name" value="Tubulin-bd_cofactor_C_dom"/>
</dbReference>
<dbReference type="Pfam" id="PF07986">
    <property type="entry name" value="TBCC"/>
    <property type="match status" value="1"/>
</dbReference>
<protein>
    <recommendedName>
        <fullName evidence="3 12">Protein XRP2</fullName>
    </recommendedName>
</protein>
<dbReference type="GO" id="GO:0005525">
    <property type="term" value="F:GTP binding"/>
    <property type="evidence" value="ECO:0007669"/>
    <property type="project" value="UniProtKB-UniRule"/>
</dbReference>
<evidence type="ECO:0000256" key="2">
    <source>
        <dbReference type="ARBA" id="ARBA00008848"/>
    </source>
</evidence>
<dbReference type="GO" id="GO:0005096">
    <property type="term" value="F:GTPase activator activity"/>
    <property type="evidence" value="ECO:0007669"/>
    <property type="project" value="UniProtKB-UniRule"/>
</dbReference>
<evidence type="ECO:0000256" key="10">
    <source>
        <dbReference type="ARBA" id="ARBA00023139"/>
    </source>
</evidence>
<dbReference type="PIRSF" id="PIRSF037947">
    <property type="entry name" value="Protein_XRP2"/>
    <property type="match status" value="1"/>
</dbReference>
<dbReference type="GO" id="GO:1990075">
    <property type="term" value="C:periciliary membrane compartment"/>
    <property type="evidence" value="ECO:0007669"/>
    <property type="project" value="TreeGrafter"/>
</dbReference>
<keyword evidence="8 12" id="KW-0342">GTP-binding</keyword>
<comment type="similarity">
    <text evidence="2 12">Belongs to the TBCC family.</text>
</comment>
<evidence type="ECO:0000256" key="6">
    <source>
        <dbReference type="ARBA" id="ARBA00022707"/>
    </source>
</evidence>
<evidence type="ECO:0000313" key="14">
    <source>
        <dbReference type="WBParaSite" id="maker-uti_cns_0008097-snap-gene-0.7-mRNA-1"/>
    </source>
</evidence>
<keyword evidence="7 12" id="KW-0547">Nucleotide-binding</keyword>
<dbReference type="WBParaSite" id="maker-uti_cns_0008097-snap-gene-0.7-mRNA-1">
    <property type="protein sequence ID" value="maker-uti_cns_0008097-snap-gene-0.7-mRNA-1"/>
    <property type="gene ID" value="maker-uti_cns_0008097-snap-gene-0.7"/>
</dbReference>
<reference evidence="14" key="1">
    <citation type="submission" date="2016-11" db="UniProtKB">
        <authorList>
            <consortium name="WormBaseParasite"/>
        </authorList>
    </citation>
    <scope>IDENTIFICATION</scope>
</reference>
<dbReference type="PANTHER" id="PTHR15440">
    <property type="entry name" value="XRP2 PROTEIN"/>
    <property type="match status" value="1"/>
</dbReference>